<feature type="domain" description="HTH rpiR-type" evidence="1">
    <location>
        <begin position="4"/>
        <end position="80"/>
    </location>
</feature>
<dbReference type="InterPro" id="IPR036388">
    <property type="entry name" value="WH-like_DNA-bd_sf"/>
</dbReference>
<organism evidence="2 3">
    <name type="scientific">Roseomonas indoligenes</name>
    <dbReference type="NCBI Taxonomy" id="2820811"/>
    <lineage>
        <taxon>Bacteria</taxon>
        <taxon>Pseudomonadati</taxon>
        <taxon>Pseudomonadota</taxon>
        <taxon>Alphaproteobacteria</taxon>
        <taxon>Acetobacterales</taxon>
        <taxon>Roseomonadaceae</taxon>
        <taxon>Roseomonas</taxon>
    </lineage>
</organism>
<dbReference type="GO" id="GO:0003700">
    <property type="term" value="F:DNA-binding transcription factor activity"/>
    <property type="evidence" value="ECO:0007669"/>
    <property type="project" value="InterPro"/>
</dbReference>
<sequence length="279" mass="29326">MSSDAPLDRLRLALPDLPPRLREAARYLAEHAFDATTRSMRELAADAGATPASFTRLAQALGYAGWEPLRAALVEARRPPAPFSGRARSRDDLPAAMLAADAAAVLGLEAGPVADSAAALHRAPRIWCAGFRSCRAVAGLLHYQLRLFRPETRLVGAEGPEELDLDAFSSRDAVVVASFAPYAAEAVRTAAAARQAGAVLVALADSPNAPVARGAAHLLRFEADGPGFFHSLTGAVSLAQALAAAVFAQGGAAAMERLRQAEARLAELSRYAPETERDL</sequence>
<dbReference type="Gene3D" id="3.40.50.10490">
    <property type="entry name" value="Glucose-6-phosphate isomerase like protein, domain 1"/>
    <property type="match status" value="1"/>
</dbReference>
<evidence type="ECO:0000259" key="1">
    <source>
        <dbReference type="PROSITE" id="PS51071"/>
    </source>
</evidence>
<dbReference type="RefSeq" id="WP_209375021.1">
    <property type="nucleotide sequence ID" value="NZ_JAGIZA010000009.1"/>
</dbReference>
<dbReference type="PANTHER" id="PTHR30514:SF18">
    <property type="entry name" value="RPIR-FAMILY TRANSCRIPTIONAL REGULATOR"/>
    <property type="match status" value="1"/>
</dbReference>
<comment type="caution">
    <text evidence="2">The sequence shown here is derived from an EMBL/GenBank/DDBJ whole genome shotgun (WGS) entry which is preliminary data.</text>
</comment>
<dbReference type="SUPFAM" id="SSF46689">
    <property type="entry name" value="Homeodomain-like"/>
    <property type="match status" value="1"/>
</dbReference>
<dbReference type="GO" id="GO:1901135">
    <property type="term" value="P:carbohydrate derivative metabolic process"/>
    <property type="evidence" value="ECO:0007669"/>
    <property type="project" value="InterPro"/>
</dbReference>
<dbReference type="AlphaFoldDB" id="A0A940S5D3"/>
<dbReference type="EMBL" id="JAGIZA010000009">
    <property type="protein sequence ID" value="MBP0494276.1"/>
    <property type="molecule type" value="Genomic_DNA"/>
</dbReference>
<dbReference type="InterPro" id="IPR009057">
    <property type="entry name" value="Homeodomain-like_sf"/>
</dbReference>
<protein>
    <submittedName>
        <fullName evidence="2">MurR/RpiR family transcriptional regulator</fullName>
    </submittedName>
</protein>
<evidence type="ECO:0000313" key="2">
    <source>
        <dbReference type="EMBL" id="MBP0494276.1"/>
    </source>
</evidence>
<dbReference type="InterPro" id="IPR047640">
    <property type="entry name" value="RpiR-like"/>
</dbReference>
<keyword evidence="3" id="KW-1185">Reference proteome</keyword>
<evidence type="ECO:0000313" key="3">
    <source>
        <dbReference type="Proteomes" id="UP000677537"/>
    </source>
</evidence>
<accession>A0A940S5D3</accession>
<dbReference type="Proteomes" id="UP000677537">
    <property type="component" value="Unassembled WGS sequence"/>
</dbReference>
<dbReference type="InterPro" id="IPR046348">
    <property type="entry name" value="SIS_dom_sf"/>
</dbReference>
<dbReference type="SUPFAM" id="SSF53697">
    <property type="entry name" value="SIS domain"/>
    <property type="match status" value="1"/>
</dbReference>
<proteinExistence type="predicted"/>
<dbReference type="PROSITE" id="PS51071">
    <property type="entry name" value="HTH_RPIR"/>
    <property type="match status" value="1"/>
</dbReference>
<dbReference type="GO" id="GO:0097367">
    <property type="term" value="F:carbohydrate derivative binding"/>
    <property type="evidence" value="ECO:0007669"/>
    <property type="project" value="InterPro"/>
</dbReference>
<dbReference type="PANTHER" id="PTHR30514">
    <property type="entry name" value="GLUCOKINASE"/>
    <property type="match status" value="1"/>
</dbReference>
<reference evidence="2" key="1">
    <citation type="submission" date="2021-03" db="EMBL/GenBank/DDBJ databases">
        <authorList>
            <person name="So Y."/>
        </authorList>
    </citation>
    <scope>NUCLEOTIDE SEQUENCE</scope>
    <source>
        <strain evidence="2">SG15</strain>
    </source>
</reference>
<dbReference type="GO" id="GO:0003677">
    <property type="term" value="F:DNA binding"/>
    <property type="evidence" value="ECO:0007669"/>
    <property type="project" value="InterPro"/>
</dbReference>
<dbReference type="InterPro" id="IPR001347">
    <property type="entry name" value="SIS_dom"/>
</dbReference>
<name>A0A940S5D3_9PROT</name>
<dbReference type="Pfam" id="PF01380">
    <property type="entry name" value="SIS"/>
    <property type="match status" value="1"/>
</dbReference>
<gene>
    <name evidence="2" type="ORF">J5Y10_15925</name>
</gene>
<dbReference type="InterPro" id="IPR000281">
    <property type="entry name" value="HTH_RpiR"/>
</dbReference>
<dbReference type="Gene3D" id="1.10.10.10">
    <property type="entry name" value="Winged helix-like DNA-binding domain superfamily/Winged helix DNA-binding domain"/>
    <property type="match status" value="1"/>
</dbReference>